<dbReference type="Proteomes" id="UP000037405">
    <property type="component" value="Unassembled WGS sequence"/>
</dbReference>
<dbReference type="InterPro" id="IPR029068">
    <property type="entry name" value="Glyas_Bleomycin-R_OHBP_Dase"/>
</dbReference>
<name>A0A0M0GKV1_9BACI</name>
<dbReference type="OrthoDB" id="8018325at2"/>
<dbReference type="AlphaFoldDB" id="A0A0M0GKV1"/>
<evidence type="ECO:0000259" key="1">
    <source>
        <dbReference type="Pfam" id="PF22658"/>
    </source>
</evidence>
<dbReference type="Pfam" id="PF22658">
    <property type="entry name" value="YycE-like_N"/>
    <property type="match status" value="1"/>
</dbReference>
<feature type="domain" description="YycE-like C-terminal" evidence="2">
    <location>
        <begin position="80"/>
        <end position="134"/>
    </location>
</feature>
<protein>
    <recommendedName>
        <fullName evidence="5">VOC domain-containing protein</fullName>
    </recommendedName>
</protein>
<keyword evidence="4" id="KW-1185">Reference proteome</keyword>
<evidence type="ECO:0000313" key="3">
    <source>
        <dbReference type="EMBL" id="KON90555.1"/>
    </source>
</evidence>
<dbReference type="PATRIC" id="fig|189381.12.peg.3760"/>
<dbReference type="InterPro" id="IPR058997">
    <property type="entry name" value="YycE-like_C"/>
</dbReference>
<gene>
    <name evidence="3" type="ORF">AF331_09265</name>
</gene>
<reference evidence="4" key="1">
    <citation type="submission" date="2015-07" db="EMBL/GenBank/DDBJ databases">
        <title>Fjat-14235 jcm11544.</title>
        <authorList>
            <person name="Liu B."/>
            <person name="Wang J."/>
            <person name="Zhu Y."/>
            <person name="Liu G."/>
            <person name="Chen Q."/>
            <person name="Chen Z."/>
            <person name="Lan J."/>
            <person name="Che J."/>
            <person name="Ge C."/>
            <person name="Shi H."/>
            <person name="Pan Z."/>
            <person name="Liu X."/>
        </authorList>
    </citation>
    <scope>NUCLEOTIDE SEQUENCE [LARGE SCALE GENOMIC DNA]</scope>
    <source>
        <strain evidence="4">JCM 11544</strain>
    </source>
</reference>
<dbReference type="STRING" id="189381.GCA_900166615_00576"/>
<sequence length="139" mass="15939">MKKEKWNEELPVVQFRIARPTRKFAEVMRFYMEGIGLKKIGGFEAHNGYDGIMLGLPGHAYHLEFTTREDEGPCEAPTKDNLLVFYIPDGDRMEEIVSRLSEMGYDPVEPENPYWKEKGVTIEDPEGWRVVLMNTGGIG</sequence>
<feature type="domain" description="YycE-like N-terminal" evidence="1">
    <location>
        <begin position="15"/>
        <end position="66"/>
    </location>
</feature>
<comment type="caution">
    <text evidence="3">The sequence shown here is derived from an EMBL/GenBank/DDBJ whole genome shotgun (WGS) entry which is preliminary data.</text>
</comment>
<evidence type="ECO:0000259" key="2">
    <source>
        <dbReference type="Pfam" id="PF22659"/>
    </source>
</evidence>
<dbReference type="CDD" id="cd06587">
    <property type="entry name" value="VOC"/>
    <property type="match status" value="1"/>
</dbReference>
<evidence type="ECO:0008006" key="5">
    <source>
        <dbReference type="Google" id="ProtNLM"/>
    </source>
</evidence>
<evidence type="ECO:0000313" key="4">
    <source>
        <dbReference type="Proteomes" id="UP000037405"/>
    </source>
</evidence>
<dbReference type="SUPFAM" id="SSF54593">
    <property type="entry name" value="Glyoxalase/Bleomycin resistance protein/Dihydroxybiphenyl dioxygenase"/>
    <property type="match status" value="1"/>
</dbReference>
<accession>A0A0M0GKV1</accession>
<organism evidence="3 4">
    <name type="scientific">Rossellomorea marisflavi</name>
    <dbReference type="NCBI Taxonomy" id="189381"/>
    <lineage>
        <taxon>Bacteria</taxon>
        <taxon>Bacillati</taxon>
        <taxon>Bacillota</taxon>
        <taxon>Bacilli</taxon>
        <taxon>Bacillales</taxon>
        <taxon>Bacillaceae</taxon>
        <taxon>Rossellomorea</taxon>
    </lineage>
</organism>
<dbReference type="InterPro" id="IPR058998">
    <property type="entry name" value="YycE-like_N"/>
</dbReference>
<dbReference type="RefSeq" id="WP_053427872.1">
    <property type="nucleotide sequence ID" value="NZ_LGUE01000003.1"/>
</dbReference>
<dbReference type="EMBL" id="LGUE01000003">
    <property type="protein sequence ID" value="KON90555.1"/>
    <property type="molecule type" value="Genomic_DNA"/>
</dbReference>
<dbReference type="Pfam" id="PF22659">
    <property type="entry name" value="YycE-like_C"/>
    <property type="match status" value="1"/>
</dbReference>
<dbReference type="Gene3D" id="3.10.180.10">
    <property type="entry name" value="2,3-Dihydroxybiphenyl 1,2-Dioxygenase, domain 1"/>
    <property type="match status" value="1"/>
</dbReference>
<proteinExistence type="predicted"/>